<dbReference type="Gene3D" id="1.20.1070.10">
    <property type="entry name" value="Rhodopsin 7-helix transmembrane proteins"/>
    <property type="match status" value="1"/>
</dbReference>
<evidence type="ECO:0000313" key="3">
    <source>
        <dbReference type="Proteomes" id="UP000194236"/>
    </source>
</evidence>
<keyword evidence="1" id="KW-1133">Transmembrane helix</keyword>
<accession>A0A1Y3BWI6</accession>
<reference evidence="2 3" key="1">
    <citation type="submission" date="2017-03" db="EMBL/GenBank/DDBJ databases">
        <title>Genome Survey of Euroglyphus maynei.</title>
        <authorList>
            <person name="Arlian L.G."/>
            <person name="Morgan M.S."/>
            <person name="Rider S.D."/>
        </authorList>
    </citation>
    <scope>NUCLEOTIDE SEQUENCE [LARGE SCALE GENOMIC DNA]</scope>
    <source>
        <strain evidence="2">Arlian Lab</strain>
        <tissue evidence="2">Whole body</tissue>
    </source>
</reference>
<proteinExistence type="predicted"/>
<dbReference type="EMBL" id="MUJZ01001761">
    <property type="protein sequence ID" value="OTF83876.1"/>
    <property type="molecule type" value="Genomic_DNA"/>
</dbReference>
<protein>
    <submittedName>
        <fullName evidence="2">Neuropeptide Y receptor-like protein</fullName>
    </submittedName>
</protein>
<sequence length="77" mass="9014">MEDWPHTMTYSENDGVCIKKHTMKTFYYTLVTTTLFFVPVLIMITAYSAIILILWGNRLPGEANESNLRQQKKSKRK</sequence>
<keyword evidence="2" id="KW-0675">Receptor</keyword>
<name>A0A1Y3BWI6_EURMA</name>
<keyword evidence="3" id="KW-1185">Reference proteome</keyword>
<dbReference type="SUPFAM" id="SSF81321">
    <property type="entry name" value="Family A G protein-coupled receptor-like"/>
    <property type="match status" value="1"/>
</dbReference>
<evidence type="ECO:0000313" key="2">
    <source>
        <dbReference type="EMBL" id="OTF83876.1"/>
    </source>
</evidence>
<dbReference type="AlphaFoldDB" id="A0A1Y3BWI6"/>
<gene>
    <name evidence="2" type="ORF">BLA29_014687</name>
</gene>
<comment type="caution">
    <text evidence="2">The sequence shown here is derived from an EMBL/GenBank/DDBJ whole genome shotgun (WGS) entry which is preliminary data.</text>
</comment>
<feature type="non-terminal residue" evidence="2">
    <location>
        <position position="77"/>
    </location>
</feature>
<keyword evidence="1" id="KW-0472">Membrane</keyword>
<dbReference type="Proteomes" id="UP000194236">
    <property type="component" value="Unassembled WGS sequence"/>
</dbReference>
<feature type="transmembrane region" description="Helical" evidence="1">
    <location>
        <begin position="26"/>
        <end position="55"/>
    </location>
</feature>
<organism evidence="2 3">
    <name type="scientific">Euroglyphus maynei</name>
    <name type="common">Mayne's house dust mite</name>
    <dbReference type="NCBI Taxonomy" id="6958"/>
    <lineage>
        <taxon>Eukaryota</taxon>
        <taxon>Metazoa</taxon>
        <taxon>Ecdysozoa</taxon>
        <taxon>Arthropoda</taxon>
        <taxon>Chelicerata</taxon>
        <taxon>Arachnida</taxon>
        <taxon>Acari</taxon>
        <taxon>Acariformes</taxon>
        <taxon>Sarcoptiformes</taxon>
        <taxon>Astigmata</taxon>
        <taxon>Psoroptidia</taxon>
        <taxon>Analgoidea</taxon>
        <taxon>Pyroglyphidae</taxon>
        <taxon>Pyroglyphinae</taxon>
        <taxon>Euroglyphus</taxon>
    </lineage>
</organism>
<evidence type="ECO:0000256" key="1">
    <source>
        <dbReference type="SAM" id="Phobius"/>
    </source>
</evidence>
<keyword evidence="1" id="KW-0812">Transmembrane</keyword>